<feature type="domain" description="DUF559" evidence="1">
    <location>
        <begin position="8"/>
        <end position="113"/>
    </location>
</feature>
<dbReference type="PANTHER" id="PTHR38590:SF1">
    <property type="entry name" value="BLL0828 PROTEIN"/>
    <property type="match status" value="1"/>
</dbReference>
<sequence length="118" mass="14213">MGVKLEDKKKEIAQKLRNNSTDTEKYLWKYLRGRQLEGFKFRRQHPIGKYIVDFINLERKIIIEVDGGQHLENRKDKLRDRWLKEQGYEVLRFWDNEVLTNIEGVLELIREKLSSPSP</sequence>
<dbReference type="InterPro" id="IPR007569">
    <property type="entry name" value="DUF559"/>
</dbReference>
<dbReference type="EMBL" id="BART01000483">
    <property type="protein sequence ID" value="GAG72848.1"/>
    <property type="molecule type" value="Genomic_DNA"/>
</dbReference>
<evidence type="ECO:0000259" key="1">
    <source>
        <dbReference type="Pfam" id="PF04480"/>
    </source>
</evidence>
<dbReference type="EMBL" id="BART01000483">
    <property type="protein sequence ID" value="GAG72844.1"/>
    <property type="molecule type" value="Genomic_DNA"/>
</dbReference>
<accession>X1AJY8</accession>
<protein>
    <recommendedName>
        <fullName evidence="1">DUF559 domain-containing protein</fullName>
    </recommendedName>
</protein>
<dbReference type="InterPro" id="IPR011335">
    <property type="entry name" value="Restrct_endonuc-II-like"/>
</dbReference>
<dbReference type="Pfam" id="PF04480">
    <property type="entry name" value="DUF559"/>
    <property type="match status" value="1"/>
</dbReference>
<name>X1AJY8_9ZZZZ</name>
<dbReference type="AlphaFoldDB" id="X1AJY8"/>
<evidence type="ECO:0000313" key="3">
    <source>
        <dbReference type="EMBL" id="GAG72848.1"/>
    </source>
</evidence>
<dbReference type="SUPFAM" id="SSF52980">
    <property type="entry name" value="Restriction endonuclease-like"/>
    <property type="match status" value="1"/>
</dbReference>
<comment type="caution">
    <text evidence="3">The sequence shown here is derived from an EMBL/GenBank/DDBJ whole genome shotgun (WGS) entry which is preliminary data.</text>
</comment>
<dbReference type="Gene3D" id="3.40.960.10">
    <property type="entry name" value="VSR Endonuclease"/>
    <property type="match status" value="1"/>
</dbReference>
<proteinExistence type="predicted"/>
<gene>
    <name evidence="2" type="ORF">S01H4_02271</name>
    <name evidence="3" type="ORF">S01H4_02273</name>
</gene>
<dbReference type="PANTHER" id="PTHR38590">
    <property type="entry name" value="BLL0828 PROTEIN"/>
    <property type="match status" value="1"/>
</dbReference>
<dbReference type="CDD" id="cd01038">
    <property type="entry name" value="Endonuclease_DUF559"/>
    <property type="match status" value="1"/>
</dbReference>
<dbReference type="InterPro" id="IPR047216">
    <property type="entry name" value="Endonuclease_DUF559_bact"/>
</dbReference>
<evidence type="ECO:0000313" key="2">
    <source>
        <dbReference type="EMBL" id="GAG72844.1"/>
    </source>
</evidence>
<reference evidence="3" key="1">
    <citation type="journal article" date="2014" name="Front. Microbiol.">
        <title>High frequency of phylogenetically diverse reductive dehalogenase-homologous genes in deep subseafloor sedimentary metagenomes.</title>
        <authorList>
            <person name="Kawai M."/>
            <person name="Futagami T."/>
            <person name="Toyoda A."/>
            <person name="Takaki Y."/>
            <person name="Nishi S."/>
            <person name="Hori S."/>
            <person name="Arai W."/>
            <person name="Tsubouchi T."/>
            <person name="Morono Y."/>
            <person name="Uchiyama I."/>
            <person name="Ito T."/>
            <person name="Fujiyama A."/>
            <person name="Inagaki F."/>
            <person name="Takami H."/>
        </authorList>
    </citation>
    <scope>NUCLEOTIDE SEQUENCE</scope>
    <source>
        <strain evidence="3">Expedition CK06-06</strain>
    </source>
</reference>
<organism evidence="3">
    <name type="scientific">marine sediment metagenome</name>
    <dbReference type="NCBI Taxonomy" id="412755"/>
    <lineage>
        <taxon>unclassified sequences</taxon>
        <taxon>metagenomes</taxon>
        <taxon>ecological metagenomes</taxon>
    </lineage>
</organism>